<accession>A0A8S5RKB8</accession>
<proteinExistence type="predicted"/>
<sequence length="50" mass="6239">MRLLWLFLCIILNTCIGTILLSFLRFLWFYSYCTITINCYIVWNWWQLII</sequence>
<keyword evidence="1" id="KW-1133">Transmembrane helix</keyword>
<keyword evidence="1" id="KW-0472">Membrane</keyword>
<dbReference type="EMBL" id="BK059109">
    <property type="protein sequence ID" value="DAE31545.1"/>
    <property type="molecule type" value="Genomic_DNA"/>
</dbReference>
<organism evidence="2">
    <name type="scientific">virus sp. ctBM815</name>
    <dbReference type="NCBI Taxonomy" id="2825806"/>
    <lineage>
        <taxon>Viruses</taxon>
    </lineage>
</organism>
<protein>
    <submittedName>
        <fullName evidence="2">Uncharacterized protein</fullName>
    </submittedName>
</protein>
<evidence type="ECO:0000256" key="1">
    <source>
        <dbReference type="SAM" id="Phobius"/>
    </source>
</evidence>
<name>A0A8S5RKB8_9VIRU</name>
<reference evidence="2" key="1">
    <citation type="journal article" date="2021" name="Proc. Natl. Acad. Sci. U.S.A.">
        <title>A Catalog of Tens of Thousands of Viruses from Human Metagenomes Reveals Hidden Associations with Chronic Diseases.</title>
        <authorList>
            <person name="Tisza M.J."/>
            <person name="Buck C.B."/>
        </authorList>
    </citation>
    <scope>NUCLEOTIDE SEQUENCE</scope>
    <source>
        <strain evidence="2">CtBM815</strain>
    </source>
</reference>
<evidence type="ECO:0000313" key="2">
    <source>
        <dbReference type="EMBL" id="DAE31545.1"/>
    </source>
</evidence>
<keyword evidence="1" id="KW-0812">Transmembrane</keyword>
<feature type="transmembrane region" description="Helical" evidence="1">
    <location>
        <begin position="27"/>
        <end position="46"/>
    </location>
</feature>